<dbReference type="Proteomes" id="UP001147700">
    <property type="component" value="Unassembled WGS sequence"/>
</dbReference>
<dbReference type="EMBL" id="JAPCID010000064">
    <property type="protein sequence ID" value="MDA0141741.1"/>
    <property type="molecule type" value="Genomic_DNA"/>
</dbReference>
<accession>A0ABT4RTY4</accession>
<comment type="caution">
    <text evidence="1">The sequence shown here is derived from an EMBL/GenBank/DDBJ whole genome shotgun (WGS) entry which is preliminary data.</text>
</comment>
<protein>
    <submittedName>
        <fullName evidence="1">Uncharacterized protein</fullName>
    </submittedName>
</protein>
<evidence type="ECO:0000313" key="1">
    <source>
        <dbReference type="EMBL" id="MDA0141741.1"/>
    </source>
</evidence>
<evidence type="ECO:0000313" key="2">
    <source>
        <dbReference type="Proteomes" id="UP001147700"/>
    </source>
</evidence>
<organism evidence="1 2">
    <name type="scientific">Solirubrobacter deserti</name>
    <dbReference type="NCBI Taxonomy" id="2282478"/>
    <lineage>
        <taxon>Bacteria</taxon>
        <taxon>Bacillati</taxon>
        <taxon>Actinomycetota</taxon>
        <taxon>Thermoleophilia</taxon>
        <taxon>Solirubrobacterales</taxon>
        <taxon>Solirubrobacteraceae</taxon>
        <taxon>Solirubrobacter</taxon>
    </lineage>
</organism>
<gene>
    <name evidence="1" type="ORF">OJ962_29890</name>
</gene>
<proteinExistence type="predicted"/>
<reference evidence="1" key="1">
    <citation type="submission" date="2022-10" db="EMBL/GenBank/DDBJ databases">
        <title>The WGS of Solirubrobacter sp. CPCC 204708.</title>
        <authorList>
            <person name="Jiang Z."/>
        </authorList>
    </citation>
    <scope>NUCLEOTIDE SEQUENCE</scope>
    <source>
        <strain evidence="1">CPCC 204708</strain>
    </source>
</reference>
<name>A0ABT4RTY4_9ACTN</name>
<sequence length="133" mass="14473">MSGAPETGTIRLHVKPRSRFFAEDDDRAREEAGEVERELARELPNHAELRPGPSDKGVITDIVIPLASSGALTAATEVFKAWLNKRPQHRSLDVEYEVEQDGAPSRSGKLSIDAENVDDAVLEAVVANTLNGE</sequence>
<keyword evidence="2" id="KW-1185">Reference proteome</keyword>